<dbReference type="GO" id="GO:0030490">
    <property type="term" value="P:maturation of SSU-rRNA"/>
    <property type="evidence" value="ECO:0007669"/>
    <property type="project" value="TreeGrafter"/>
</dbReference>
<proteinExistence type="inferred from homology"/>
<dbReference type="Pfam" id="PF04147">
    <property type="entry name" value="Nop14"/>
    <property type="match status" value="3"/>
</dbReference>
<dbReference type="InterPro" id="IPR007276">
    <property type="entry name" value="Nop14"/>
</dbReference>
<evidence type="ECO:0000256" key="1">
    <source>
        <dbReference type="ARBA" id="ARBA00004604"/>
    </source>
</evidence>
<evidence type="ECO:0000256" key="7">
    <source>
        <dbReference type="SAM" id="Phobius"/>
    </source>
</evidence>
<keyword evidence="3" id="KW-0690">Ribosome biogenesis</keyword>
<evidence type="ECO:0000313" key="8">
    <source>
        <dbReference type="Proteomes" id="UP000046393"/>
    </source>
</evidence>
<comment type="function">
    <text evidence="6">Involved in nucleolar processing of pre-18S ribosomal RNA. Has a role in the nuclear export of 40S pre-ribosomal subunit to the cytoplasm.</text>
</comment>
<accession>A0A0N5AMW5</accession>
<keyword evidence="7" id="KW-0812">Transmembrane</keyword>
<name>A0A0N5AMW5_9BILA</name>
<evidence type="ECO:0000256" key="4">
    <source>
        <dbReference type="ARBA" id="ARBA00022552"/>
    </source>
</evidence>
<dbReference type="WBParaSite" id="SMUV_0000593701-mRNA-1">
    <property type="protein sequence ID" value="SMUV_0000593701-mRNA-1"/>
    <property type="gene ID" value="SMUV_0000593701"/>
</dbReference>
<reference evidence="9" key="1">
    <citation type="submission" date="2017-02" db="UniProtKB">
        <authorList>
            <consortium name="WormBaseParasite"/>
        </authorList>
    </citation>
    <scope>IDENTIFICATION</scope>
</reference>
<organism evidence="8 9">
    <name type="scientific">Syphacia muris</name>
    <dbReference type="NCBI Taxonomy" id="451379"/>
    <lineage>
        <taxon>Eukaryota</taxon>
        <taxon>Metazoa</taxon>
        <taxon>Ecdysozoa</taxon>
        <taxon>Nematoda</taxon>
        <taxon>Chromadorea</taxon>
        <taxon>Rhabditida</taxon>
        <taxon>Spirurina</taxon>
        <taxon>Oxyuridomorpha</taxon>
        <taxon>Oxyuroidea</taxon>
        <taxon>Oxyuridae</taxon>
        <taxon>Syphacia</taxon>
    </lineage>
</organism>
<dbReference type="PANTHER" id="PTHR23183">
    <property type="entry name" value="NOP14"/>
    <property type="match status" value="1"/>
</dbReference>
<feature type="transmembrane region" description="Helical" evidence="7">
    <location>
        <begin position="675"/>
        <end position="694"/>
    </location>
</feature>
<dbReference type="GO" id="GO:0032040">
    <property type="term" value="C:small-subunit processome"/>
    <property type="evidence" value="ECO:0007669"/>
    <property type="project" value="InterPro"/>
</dbReference>
<keyword evidence="5" id="KW-0539">Nucleus</keyword>
<evidence type="ECO:0000256" key="2">
    <source>
        <dbReference type="ARBA" id="ARBA00007466"/>
    </source>
</evidence>
<dbReference type="STRING" id="451379.A0A0N5AMW5"/>
<keyword evidence="7" id="KW-0472">Membrane</keyword>
<dbReference type="GO" id="GO:0030692">
    <property type="term" value="C:Noc4p-Nop14p complex"/>
    <property type="evidence" value="ECO:0007669"/>
    <property type="project" value="TreeGrafter"/>
</dbReference>
<comment type="similarity">
    <text evidence="2">Belongs to the NOP14 family.</text>
</comment>
<keyword evidence="8" id="KW-1185">Reference proteome</keyword>
<keyword evidence="7" id="KW-1133">Transmembrane helix</keyword>
<protein>
    <submittedName>
        <fullName evidence="9">Nucleolar complex protein 14 homolog</fullName>
    </submittedName>
</protein>
<evidence type="ECO:0000256" key="3">
    <source>
        <dbReference type="ARBA" id="ARBA00022517"/>
    </source>
</evidence>
<dbReference type="AlphaFoldDB" id="A0A0N5AMW5"/>
<evidence type="ECO:0000256" key="5">
    <source>
        <dbReference type="ARBA" id="ARBA00023242"/>
    </source>
</evidence>
<dbReference type="PANTHER" id="PTHR23183:SF0">
    <property type="entry name" value="NUCLEOLAR PROTEIN 14"/>
    <property type="match status" value="1"/>
</dbReference>
<evidence type="ECO:0000256" key="6">
    <source>
        <dbReference type="ARBA" id="ARBA00024695"/>
    </source>
</evidence>
<dbReference type="Proteomes" id="UP000046393">
    <property type="component" value="Unplaced"/>
</dbReference>
<keyword evidence="4" id="KW-0698">rRNA processing</keyword>
<sequence length="713" mass="83068">MGLDSLFIARKKVNPFELKFERAKHVVLGKTKSVKHVGTPGLARKRAFENRSATLGAELKQRGKDNKVLHIFLDFLIVILFIKIKLFLKFINSILTKSLEVSLTHKGANLTSVQKYERAVSDDDDDENDEISADVVSVAHFGGGKSNIEVHDGTKKGIKRKDMLSELIAKTKQQRFDKRLIRDELEDATERLDEKWKHLVQNGLMENLTMNVKGESSLPKPQVDDYDNLVLIEQKDQLLRLEKERLENLKVLVYFILLLDFFIDDAKQATLPFVFNMPENYSKLKDLLSDKTSNEMSTVIDRLVKLYHPSLNHENKKRLSKLLLYLIRRCFKKERIIVITCQYISPNIFYFLGTKNYFFISFQFNAEHGIKCVRALMKQQYTTFCKKGHQILSFRTIALVNLVQKLFSVNDIFHPVSTSTLAFALYLVTNIKVKCVADVAKVLLLTDILSGYVEESKRYLPEVIAFMRDVFLLTVEDHKQDCFISNNFSVSLSQKRMLLIENDVGLRLSSNILIANFSFPNTDYNRLSVIRVAAAILAKYVSIYSSYRTSFNAIFSPYLVIISKMPTIYYPKILREEILKLCAGIQQLQRRKEISLQMLEPRIDAHFDVEKRLRVPKTVEDAETQRRLLKRKVRKEMRGAMKELRKDNQFIARLVVFQSCYFPYCYVKFVTVNNIYFFTVISLRINIFIFCFVVRERRQFRWKTRLGNKKLDV</sequence>
<evidence type="ECO:0000313" key="9">
    <source>
        <dbReference type="WBParaSite" id="SMUV_0000593701-mRNA-1"/>
    </source>
</evidence>
<comment type="subcellular location">
    <subcellularLocation>
        <location evidence="1">Nucleus</location>
        <location evidence="1">Nucleolus</location>
    </subcellularLocation>
</comment>